<comment type="caution">
    <text evidence="4">The sequence shown here is derived from an EMBL/GenBank/DDBJ whole genome shotgun (WGS) entry which is preliminary data.</text>
</comment>
<organism evidence="4 5">
    <name type="scientific">Carnobacterium maltaromaticum</name>
    <name type="common">Carnobacterium piscicola</name>
    <dbReference type="NCBI Taxonomy" id="2751"/>
    <lineage>
        <taxon>Bacteria</taxon>
        <taxon>Bacillati</taxon>
        <taxon>Bacillota</taxon>
        <taxon>Bacilli</taxon>
        <taxon>Lactobacillales</taxon>
        <taxon>Carnobacteriaceae</taxon>
        <taxon>Carnobacterium</taxon>
    </lineage>
</organism>
<evidence type="ECO:0000256" key="3">
    <source>
        <dbReference type="RuleBase" id="RU000524"/>
    </source>
</evidence>
<accession>A0AAW9JUY2</accession>
<dbReference type="NCBIfam" id="TIGR00621">
    <property type="entry name" value="ssb"/>
    <property type="match status" value="1"/>
</dbReference>
<dbReference type="GO" id="GO:0003697">
    <property type="term" value="F:single-stranded DNA binding"/>
    <property type="evidence" value="ECO:0007669"/>
    <property type="project" value="InterPro"/>
</dbReference>
<dbReference type="PROSITE" id="PS50935">
    <property type="entry name" value="SSB"/>
    <property type="match status" value="1"/>
</dbReference>
<evidence type="ECO:0000313" key="5">
    <source>
        <dbReference type="Proteomes" id="UP001290462"/>
    </source>
</evidence>
<evidence type="ECO:0000313" key="4">
    <source>
        <dbReference type="EMBL" id="MDZ5760670.1"/>
    </source>
</evidence>
<evidence type="ECO:0000256" key="2">
    <source>
        <dbReference type="PIRNR" id="PIRNR002070"/>
    </source>
</evidence>
<dbReference type="InterPro" id="IPR012340">
    <property type="entry name" value="NA-bd_OB-fold"/>
</dbReference>
<keyword evidence="1 2" id="KW-0238">DNA-binding</keyword>
<dbReference type="Proteomes" id="UP001290462">
    <property type="component" value="Unassembled WGS sequence"/>
</dbReference>
<dbReference type="GO" id="GO:0006260">
    <property type="term" value="P:DNA replication"/>
    <property type="evidence" value="ECO:0007669"/>
    <property type="project" value="InterPro"/>
</dbReference>
<dbReference type="Pfam" id="PF00436">
    <property type="entry name" value="SSB"/>
    <property type="match status" value="1"/>
</dbReference>
<gene>
    <name evidence="4" type="ORF">RAK27_18675</name>
</gene>
<name>A0AAW9JUY2_CARML</name>
<evidence type="ECO:0000256" key="1">
    <source>
        <dbReference type="ARBA" id="ARBA00023125"/>
    </source>
</evidence>
<dbReference type="SUPFAM" id="SSF50249">
    <property type="entry name" value="Nucleic acid-binding proteins"/>
    <property type="match status" value="1"/>
</dbReference>
<dbReference type="CDD" id="cd04496">
    <property type="entry name" value="SSB_OBF"/>
    <property type="match status" value="1"/>
</dbReference>
<dbReference type="Gene3D" id="2.40.50.140">
    <property type="entry name" value="Nucleic acid-binding proteins"/>
    <property type="match status" value="1"/>
</dbReference>
<sequence length="130" mass="14555">MNSVNLVGRITNTPEIKYHKDNAHCSFSIVSELSGIDKVTKKPKTTVILCQVWGKMAENLCKYQAKGSLISIQNGEIETSSWVDGNVTKYVTKVQIRPWSSIKYLESSSVTENRVLQSIDKEAQAYEQGI</sequence>
<dbReference type="InterPro" id="IPR011344">
    <property type="entry name" value="ssDNA-bd"/>
</dbReference>
<reference evidence="4" key="1">
    <citation type="submission" date="2023-08" db="EMBL/GenBank/DDBJ databases">
        <title>Genomic characterization of piscicolin 126 produced by Carnobacterium maltaromaticum CM22 strain isolated from salmon (Salmo salar).</title>
        <authorList>
            <person name="Gonzalez-Gragera E."/>
            <person name="Garcia-Lopez J.D."/>
            <person name="Teso-Perez C."/>
            <person name="Gimenez-Hernandez I."/>
            <person name="Peralta-Sanchez J.M."/>
            <person name="Valdivia E."/>
            <person name="Montalban-Lopez M."/>
            <person name="Martin-Platero A.M."/>
            <person name="Banos A."/>
            <person name="Martinez-Bueno M."/>
        </authorList>
    </citation>
    <scope>NUCLEOTIDE SEQUENCE</scope>
    <source>
        <strain evidence="4">CM22</strain>
    </source>
</reference>
<dbReference type="EMBL" id="JAVBVO010000024">
    <property type="protein sequence ID" value="MDZ5760670.1"/>
    <property type="molecule type" value="Genomic_DNA"/>
</dbReference>
<dbReference type="PIRSF" id="PIRSF002070">
    <property type="entry name" value="SSB"/>
    <property type="match status" value="1"/>
</dbReference>
<dbReference type="AlphaFoldDB" id="A0AAW9JUY2"/>
<proteinExistence type="predicted"/>
<dbReference type="InterPro" id="IPR000424">
    <property type="entry name" value="Primosome_PriB/ssb"/>
</dbReference>
<dbReference type="RefSeq" id="WP_322809834.1">
    <property type="nucleotide sequence ID" value="NZ_JAVBVO010000024.1"/>
</dbReference>
<protein>
    <recommendedName>
        <fullName evidence="2 3">Single-stranded DNA-binding protein</fullName>
    </recommendedName>
</protein>